<dbReference type="InterPro" id="IPR002734">
    <property type="entry name" value="RibDG_C"/>
</dbReference>
<dbReference type="InterPro" id="IPR050765">
    <property type="entry name" value="Riboflavin_Biosynth_HTPR"/>
</dbReference>
<dbReference type="InterPro" id="IPR024072">
    <property type="entry name" value="DHFR-like_dom_sf"/>
</dbReference>
<dbReference type="Pfam" id="PF01872">
    <property type="entry name" value="RibD_C"/>
    <property type="match status" value="1"/>
</dbReference>
<sequence>MRKVLVTEFVSLDGVMEDPAWTMPFFNDEYMRFKLAELQAVDAHLLGRVTYEGFAAAWPGRTDEQGFADRMNTLPKYVVSTTLRELSWNNSHLLGPDLAAEITALKAQPGQDILVAGSAQLVQTLMKLNLIDEYRLMTFPVVLGSGKRLFQEGSQATLHLVDSVRFSNGVLVHTYRPALQQATPEPGS</sequence>
<feature type="domain" description="Bacterial bifunctional deaminase-reductase C-terminal" evidence="1">
    <location>
        <begin position="2"/>
        <end position="172"/>
    </location>
</feature>
<dbReference type="Gene3D" id="3.40.430.10">
    <property type="entry name" value="Dihydrofolate Reductase, subunit A"/>
    <property type="match status" value="1"/>
</dbReference>
<evidence type="ECO:0000313" key="2">
    <source>
        <dbReference type="EMBL" id="UOG74466.1"/>
    </source>
</evidence>
<dbReference type="Proteomes" id="UP000831113">
    <property type="component" value="Chromosome"/>
</dbReference>
<dbReference type="EMBL" id="CP094669">
    <property type="protein sequence ID" value="UOG74466.1"/>
    <property type="molecule type" value="Genomic_DNA"/>
</dbReference>
<evidence type="ECO:0000313" key="3">
    <source>
        <dbReference type="Proteomes" id="UP000831113"/>
    </source>
</evidence>
<proteinExistence type="predicted"/>
<protein>
    <submittedName>
        <fullName evidence="2">Dihydrofolate reductase family protein</fullName>
    </submittedName>
</protein>
<keyword evidence="3" id="KW-1185">Reference proteome</keyword>
<reference evidence="2 3" key="1">
    <citation type="submission" date="2022-03" db="EMBL/GenBank/DDBJ databases">
        <title>Hymenobactersp. isolated from the air.</title>
        <authorList>
            <person name="Won M."/>
            <person name="Kwon S.-W."/>
        </authorList>
    </citation>
    <scope>NUCLEOTIDE SEQUENCE [LARGE SCALE GENOMIC DNA]</scope>
    <source>
        <strain evidence="2 3">KACC 21982</strain>
    </source>
</reference>
<dbReference type="PANTHER" id="PTHR38011:SF11">
    <property type="entry name" value="2,5-DIAMINO-6-RIBOSYLAMINO-4(3H)-PYRIMIDINONE 5'-PHOSPHATE REDUCTASE"/>
    <property type="match status" value="1"/>
</dbReference>
<dbReference type="SUPFAM" id="SSF53597">
    <property type="entry name" value="Dihydrofolate reductase-like"/>
    <property type="match status" value="1"/>
</dbReference>
<name>A0ABY4CW14_9BACT</name>
<accession>A0ABY4CW14</accession>
<evidence type="ECO:0000259" key="1">
    <source>
        <dbReference type="Pfam" id="PF01872"/>
    </source>
</evidence>
<gene>
    <name evidence="2" type="ORF">MTX78_20390</name>
</gene>
<dbReference type="PANTHER" id="PTHR38011">
    <property type="entry name" value="DIHYDROFOLATE REDUCTASE FAMILY PROTEIN (AFU_ORTHOLOGUE AFUA_8G06820)"/>
    <property type="match status" value="1"/>
</dbReference>
<organism evidence="2 3">
    <name type="scientific">Hymenobacter tibetensis</name>
    <dbReference type="NCBI Taxonomy" id="497967"/>
    <lineage>
        <taxon>Bacteria</taxon>
        <taxon>Pseudomonadati</taxon>
        <taxon>Bacteroidota</taxon>
        <taxon>Cytophagia</taxon>
        <taxon>Cytophagales</taxon>
        <taxon>Hymenobacteraceae</taxon>
        <taxon>Hymenobacter</taxon>
    </lineage>
</organism>
<dbReference type="RefSeq" id="WP_243797860.1">
    <property type="nucleotide sequence ID" value="NZ_CP094669.1"/>
</dbReference>